<evidence type="ECO:0000313" key="2">
    <source>
        <dbReference type="EMBL" id="ODS11450.1"/>
    </source>
</evidence>
<dbReference type="KEGG" id="vsc:VSVS12_01745"/>
<reference evidence="1 3" key="1">
    <citation type="submission" date="2016-07" db="EMBL/GenBank/DDBJ databases">
        <title>Genome sequencing of Vibrio scophthalmi strain VS-05, an isolated from Paralichthys olivaceus.</title>
        <authorList>
            <person name="Han H.-J."/>
        </authorList>
    </citation>
    <scope>NUCLEOTIDE SEQUENCE [LARGE SCALE GENOMIC DNA]</scope>
    <source>
        <strain evidence="1 3">VS-05</strain>
    </source>
</reference>
<dbReference type="Proteomes" id="UP000095131">
    <property type="component" value="Unassembled WGS sequence"/>
</dbReference>
<sequence>MQNAPVRNRGKPAGDLVCLLFSLIRTMTVGSGISPDLLTSKHRALAGSSKKDIPPVGTFTLP</sequence>
<dbReference type="EMBL" id="MDCJ01000002">
    <property type="protein sequence ID" value="ODS11450.1"/>
    <property type="molecule type" value="Genomic_DNA"/>
</dbReference>
<evidence type="ECO:0000313" key="4">
    <source>
        <dbReference type="Proteomes" id="UP000095131"/>
    </source>
</evidence>
<reference evidence="2 4" key="2">
    <citation type="submission" date="2016-08" db="EMBL/GenBank/DDBJ databases">
        <title>Genome sequencing of Vibrio scophthalmi strain FP3289, an isolated from Paralichthys olivaceus.</title>
        <authorList>
            <person name="Han H.-J."/>
        </authorList>
    </citation>
    <scope>NUCLEOTIDE SEQUENCE [LARGE SCALE GENOMIC DNA]</scope>
    <source>
        <strain evidence="2 4">FP3289</strain>
    </source>
</reference>
<dbReference type="STRING" id="45658.VSVS12_01745"/>
<proteinExistence type="predicted"/>
<dbReference type="EMBL" id="CP016414">
    <property type="protein sequence ID" value="ANU36496.1"/>
    <property type="molecule type" value="Genomic_DNA"/>
</dbReference>
<accession>A0A1B1NP49</accession>
<dbReference type="AlphaFoldDB" id="A0A1B1NP49"/>
<keyword evidence="3" id="KW-1185">Reference proteome</keyword>
<evidence type="ECO:0000313" key="1">
    <source>
        <dbReference type="EMBL" id="ANU36496.1"/>
    </source>
</evidence>
<dbReference type="Proteomes" id="UP000092528">
    <property type="component" value="Chromosome 1"/>
</dbReference>
<name>A0A1B1NP49_9VIBR</name>
<dbReference type="PATRIC" id="fig|45658.6.peg.1705"/>
<evidence type="ECO:0000313" key="3">
    <source>
        <dbReference type="Proteomes" id="UP000092528"/>
    </source>
</evidence>
<organism evidence="2 4">
    <name type="scientific">Vibrio scophthalmi</name>
    <dbReference type="NCBI Taxonomy" id="45658"/>
    <lineage>
        <taxon>Bacteria</taxon>
        <taxon>Pseudomonadati</taxon>
        <taxon>Pseudomonadota</taxon>
        <taxon>Gammaproteobacteria</taxon>
        <taxon>Vibrionales</taxon>
        <taxon>Vibrionaceae</taxon>
        <taxon>Vibrio</taxon>
    </lineage>
</organism>
<protein>
    <submittedName>
        <fullName evidence="2">Uncharacterized protein</fullName>
    </submittedName>
</protein>
<gene>
    <name evidence="2" type="ORF">VSF3289_01715</name>
    <name evidence="1" type="ORF">VSVS05_01369</name>
</gene>